<gene>
    <name evidence="6" type="ORF">PGO_131050</name>
</gene>
<dbReference type="PANTHER" id="PTHR36427:SF3">
    <property type="entry name" value="LARGE RIBOSOMAL SUBUNIT PROTEIN UL1M"/>
    <property type="match status" value="1"/>
</dbReference>
<evidence type="ECO:0000256" key="4">
    <source>
        <dbReference type="SAM" id="MobiDB-lite"/>
    </source>
</evidence>
<dbReference type="Pfam" id="PF00687">
    <property type="entry name" value="Ribosomal_L1"/>
    <property type="match status" value="1"/>
</dbReference>
<protein>
    <submittedName>
        <fullName evidence="6">50S ribosomal protein L1, apicoplast</fullName>
    </submittedName>
</protein>
<evidence type="ECO:0000256" key="3">
    <source>
        <dbReference type="ARBA" id="ARBA00023274"/>
    </source>
</evidence>
<keyword evidence="5" id="KW-0472">Membrane</keyword>
<evidence type="ECO:0000313" key="6">
    <source>
        <dbReference type="EMBL" id="GAW82833.1"/>
    </source>
</evidence>
<dbReference type="OrthoDB" id="1747252at2759"/>
<feature type="compositionally biased region" description="Low complexity" evidence="4">
    <location>
        <begin position="95"/>
        <end position="106"/>
    </location>
</feature>
<dbReference type="AlphaFoldDB" id="A0A1Y1JQT8"/>
<dbReference type="SUPFAM" id="SSF56808">
    <property type="entry name" value="Ribosomal protein L1"/>
    <property type="match status" value="1"/>
</dbReference>
<sequence length="374" mass="43337">MTKKYGYKVLVEFVFLYILASISIIECYLRSRINNKEIISSNHFNSIFRKVGDKRKCIPWLRRSSVTWSLVSLGASSRPQLPQLPQLPKLPQLPHQPLSQIPSSQSAFPEEAPRSGSTPQNEVTEHVKLKKKDKKILKKYKDFLDILPKRDTEYGINDAIEKIKTLAIHKFVESIDIYLSFNQKKSKMTKNDNIKTFITFPHNLKKKREKKVYVVTNKDLQKRATDSGADVVGEDDLINKIKEKEIRLKKKNNNFLLCTNDVIHKMTRIGKEVGSKGLMPNEKSGTLVSEFLLEKHVKLFKFGNSYIFKLNKLNTLNLNVGDVNMSNDEIRENICYLFDHLDNLEFFHFNSKNLKSIFLSSTMGFPFKIKKNFL</sequence>
<dbReference type="Gene3D" id="3.40.50.790">
    <property type="match status" value="1"/>
</dbReference>
<feature type="transmembrane region" description="Helical" evidence="5">
    <location>
        <begin position="6"/>
        <end position="29"/>
    </location>
</feature>
<evidence type="ECO:0000256" key="2">
    <source>
        <dbReference type="ARBA" id="ARBA00022980"/>
    </source>
</evidence>
<dbReference type="Gene3D" id="3.30.190.20">
    <property type="match status" value="1"/>
</dbReference>
<keyword evidence="7" id="KW-1185">Reference proteome</keyword>
<evidence type="ECO:0000256" key="5">
    <source>
        <dbReference type="SAM" id="Phobius"/>
    </source>
</evidence>
<dbReference type="EMBL" id="BDQF01000014">
    <property type="protein sequence ID" value="GAW82833.1"/>
    <property type="molecule type" value="Genomic_DNA"/>
</dbReference>
<dbReference type="OMA" id="DNLEFFH"/>
<keyword evidence="3" id="KW-0687">Ribonucleoprotein</keyword>
<comment type="similarity">
    <text evidence="1">Belongs to the universal ribosomal protein uL1 family.</text>
</comment>
<comment type="caution">
    <text evidence="6">The sequence shown here is derived from an EMBL/GenBank/DDBJ whole genome shotgun (WGS) entry which is preliminary data.</text>
</comment>
<organism evidence="6 7">
    <name type="scientific">Plasmodium gonderi</name>
    <dbReference type="NCBI Taxonomy" id="77519"/>
    <lineage>
        <taxon>Eukaryota</taxon>
        <taxon>Sar</taxon>
        <taxon>Alveolata</taxon>
        <taxon>Apicomplexa</taxon>
        <taxon>Aconoidasida</taxon>
        <taxon>Haemosporida</taxon>
        <taxon>Plasmodiidae</taxon>
        <taxon>Plasmodium</taxon>
        <taxon>Plasmodium (Plasmodium)</taxon>
    </lineage>
</organism>
<dbReference type="InterPro" id="IPR016095">
    <property type="entry name" value="Ribosomal_uL1_3-a/b-sand"/>
</dbReference>
<keyword evidence="5" id="KW-1133">Transmembrane helix</keyword>
<dbReference type="RefSeq" id="XP_028545422.1">
    <property type="nucleotide sequence ID" value="XM_028689621.1"/>
</dbReference>
<evidence type="ECO:0000313" key="7">
    <source>
        <dbReference type="Proteomes" id="UP000195521"/>
    </source>
</evidence>
<dbReference type="GeneID" id="39749571"/>
<accession>A0A1Y1JQT8</accession>
<name>A0A1Y1JQT8_PLAGO</name>
<dbReference type="InterPro" id="IPR028364">
    <property type="entry name" value="Ribosomal_uL1/biogenesis"/>
</dbReference>
<keyword evidence="5" id="KW-0812">Transmembrane</keyword>
<evidence type="ECO:0000256" key="1">
    <source>
        <dbReference type="ARBA" id="ARBA00010531"/>
    </source>
</evidence>
<feature type="region of interest" description="Disordered" evidence="4">
    <location>
        <begin position="95"/>
        <end position="127"/>
    </location>
</feature>
<proteinExistence type="inferred from homology"/>
<reference evidence="7" key="1">
    <citation type="submission" date="2017-04" db="EMBL/GenBank/DDBJ databases">
        <title>Plasmodium gonderi genome.</title>
        <authorList>
            <person name="Arisue N."/>
            <person name="Honma H."/>
            <person name="Kawai S."/>
            <person name="Tougan T."/>
            <person name="Tanabe K."/>
            <person name="Horii T."/>
        </authorList>
    </citation>
    <scope>NUCLEOTIDE SEQUENCE [LARGE SCALE GENOMIC DNA]</scope>
    <source>
        <strain evidence="7">ATCC 30045</strain>
    </source>
</reference>
<dbReference type="InterPro" id="IPR023674">
    <property type="entry name" value="Ribosomal_uL1-like"/>
</dbReference>
<dbReference type="GO" id="GO:0005840">
    <property type="term" value="C:ribosome"/>
    <property type="evidence" value="ECO:0007669"/>
    <property type="project" value="UniProtKB-KW"/>
</dbReference>
<dbReference type="Proteomes" id="UP000195521">
    <property type="component" value="Unassembled WGS sequence"/>
</dbReference>
<dbReference type="PANTHER" id="PTHR36427">
    <property type="entry name" value="54S RIBOSOMAL PROTEIN L1, MITOCHONDRIAL"/>
    <property type="match status" value="1"/>
</dbReference>
<dbReference type="GO" id="GO:1990904">
    <property type="term" value="C:ribonucleoprotein complex"/>
    <property type="evidence" value="ECO:0007669"/>
    <property type="project" value="UniProtKB-KW"/>
</dbReference>
<keyword evidence="2 6" id="KW-0689">Ribosomal protein</keyword>